<evidence type="ECO:0000313" key="6">
    <source>
        <dbReference type="Proteomes" id="UP000182840"/>
    </source>
</evidence>
<sequence>MLKSAISGQFVRNSHSHVVNELGKSIVSGAYKPGTVLPGDAELAARFDVSRTVLREAMKTLTAKGLVVPKARIGTRVTQRTTWNLFDADVLNWHLDSGVDRTFLNHLSEMRLAFEPFAARLACVKASRPEVDALYACAEAMLRADSVETFALADLEFHIALLDASRNPFMYSVGNLIEAALVTSFRMSSPFGQPDRHMKSAENHRLIVDAISSGDADAAAKAVEVVIVEGRERVGATVSAASV</sequence>
<proteinExistence type="predicted"/>
<evidence type="ECO:0000259" key="4">
    <source>
        <dbReference type="PROSITE" id="PS50949"/>
    </source>
</evidence>
<evidence type="ECO:0000256" key="2">
    <source>
        <dbReference type="ARBA" id="ARBA00023125"/>
    </source>
</evidence>
<dbReference type="RefSeq" id="WP_072601533.1">
    <property type="nucleotide sequence ID" value="NZ_CP018171.1"/>
</dbReference>
<dbReference type="Pfam" id="PF00392">
    <property type="entry name" value="GntR"/>
    <property type="match status" value="1"/>
</dbReference>
<dbReference type="InterPro" id="IPR000524">
    <property type="entry name" value="Tscrpt_reg_HTH_GntR"/>
</dbReference>
<gene>
    <name evidence="5" type="ORF">BSQ44_01025</name>
</gene>
<dbReference type="AlphaFoldDB" id="A0A1L3SL72"/>
<dbReference type="SUPFAM" id="SSF48008">
    <property type="entry name" value="GntR ligand-binding domain-like"/>
    <property type="match status" value="1"/>
</dbReference>
<dbReference type="Pfam" id="PF07729">
    <property type="entry name" value="FCD"/>
    <property type="match status" value="1"/>
</dbReference>
<dbReference type="PANTHER" id="PTHR43537">
    <property type="entry name" value="TRANSCRIPTIONAL REGULATOR, GNTR FAMILY"/>
    <property type="match status" value="1"/>
</dbReference>
<keyword evidence="1" id="KW-0805">Transcription regulation</keyword>
<dbReference type="GO" id="GO:0003677">
    <property type="term" value="F:DNA binding"/>
    <property type="evidence" value="ECO:0007669"/>
    <property type="project" value="UniProtKB-KW"/>
</dbReference>
<organism evidence="5 6">
    <name type="scientific">Aquibium oceanicum</name>
    <dbReference type="NCBI Taxonomy" id="1670800"/>
    <lineage>
        <taxon>Bacteria</taxon>
        <taxon>Pseudomonadati</taxon>
        <taxon>Pseudomonadota</taxon>
        <taxon>Alphaproteobacteria</taxon>
        <taxon>Hyphomicrobiales</taxon>
        <taxon>Phyllobacteriaceae</taxon>
        <taxon>Aquibium</taxon>
    </lineage>
</organism>
<keyword evidence="2" id="KW-0238">DNA-binding</keyword>
<protein>
    <submittedName>
        <fullName evidence="5">GntR family transcriptional regulator</fullName>
    </submittedName>
</protein>
<dbReference type="InterPro" id="IPR008920">
    <property type="entry name" value="TF_FadR/GntR_C"/>
</dbReference>
<feature type="domain" description="HTH gntR-type" evidence="4">
    <location>
        <begin position="12"/>
        <end position="80"/>
    </location>
</feature>
<dbReference type="CDD" id="cd07377">
    <property type="entry name" value="WHTH_GntR"/>
    <property type="match status" value="1"/>
</dbReference>
<dbReference type="Gene3D" id="1.10.10.10">
    <property type="entry name" value="Winged helix-like DNA-binding domain superfamily/Winged helix DNA-binding domain"/>
    <property type="match status" value="1"/>
</dbReference>
<dbReference type="SMART" id="SM00895">
    <property type="entry name" value="FCD"/>
    <property type="match status" value="1"/>
</dbReference>
<dbReference type="SUPFAM" id="SSF46785">
    <property type="entry name" value="Winged helix' DNA-binding domain"/>
    <property type="match status" value="1"/>
</dbReference>
<evidence type="ECO:0000256" key="1">
    <source>
        <dbReference type="ARBA" id="ARBA00023015"/>
    </source>
</evidence>
<dbReference type="SMART" id="SM00345">
    <property type="entry name" value="HTH_GNTR"/>
    <property type="match status" value="1"/>
</dbReference>
<dbReference type="PRINTS" id="PR00035">
    <property type="entry name" value="HTHGNTR"/>
</dbReference>
<dbReference type="InterPro" id="IPR036390">
    <property type="entry name" value="WH_DNA-bd_sf"/>
</dbReference>
<dbReference type="STRING" id="1670800.BSQ44_01025"/>
<dbReference type="PANTHER" id="PTHR43537:SF44">
    <property type="entry name" value="GNTR FAMILY REGULATORY PROTEIN"/>
    <property type="match status" value="1"/>
</dbReference>
<accession>A0A1L3SL72</accession>
<name>A0A1L3SL72_9HYPH</name>
<keyword evidence="3" id="KW-0804">Transcription</keyword>
<dbReference type="OrthoDB" id="9028214at2"/>
<reference evidence="6" key="1">
    <citation type="submission" date="2016-11" db="EMBL/GenBank/DDBJ databases">
        <title>Mesorhizobium oceanicum sp. nov., isolated from deep seawater in South China Sea.</title>
        <authorList>
            <person name="Fu G.-Y."/>
        </authorList>
    </citation>
    <scope>NUCLEOTIDE SEQUENCE [LARGE SCALE GENOMIC DNA]</scope>
    <source>
        <strain evidence="6">B7</strain>
    </source>
</reference>
<evidence type="ECO:0000313" key="5">
    <source>
        <dbReference type="EMBL" id="APH70120.1"/>
    </source>
</evidence>
<dbReference type="PROSITE" id="PS50949">
    <property type="entry name" value="HTH_GNTR"/>
    <property type="match status" value="1"/>
</dbReference>
<dbReference type="Proteomes" id="UP000182840">
    <property type="component" value="Chromosome"/>
</dbReference>
<dbReference type="EMBL" id="CP018171">
    <property type="protein sequence ID" value="APH70120.1"/>
    <property type="molecule type" value="Genomic_DNA"/>
</dbReference>
<dbReference type="Gene3D" id="1.20.120.530">
    <property type="entry name" value="GntR ligand-binding domain-like"/>
    <property type="match status" value="1"/>
</dbReference>
<dbReference type="InterPro" id="IPR011711">
    <property type="entry name" value="GntR_C"/>
</dbReference>
<dbReference type="KEGG" id="meso:BSQ44_01025"/>
<dbReference type="GO" id="GO:0003700">
    <property type="term" value="F:DNA-binding transcription factor activity"/>
    <property type="evidence" value="ECO:0007669"/>
    <property type="project" value="InterPro"/>
</dbReference>
<evidence type="ECO:0000256" key="3">
    <source>
        <dbReference type="ARBA" id="ARBA00023163"/>
    </source>
</evidence>
<keyword evidence="6" id="KW-1185">Reference proteome</keyword>
<dbReference type="InterPro" id="IPR036388">
    <property type="entry name" value="WH-like_DNA-bd_sf"/>
</dbReference>